<evidence type="ECO:0000313" key="4">
    <source>
        <dbReference type="EMBL" id="GEU58460.1"/>
    </source>
</evidence>
<dbReference type="AlphaFoldDB" id="A0A6L2LBF0"/>
<gene>
    <name evidence="4" type="ORF">Tci_030438</name>
</gene>
<feature type="domain" description="Reverse transcriptase Ty1/copia-type" evidence="3">
    <location>
        <begin position="216"/>
        <end position="269"/>
    </location>
</feature>
<evidence type="ECO:0000256" key="2">
    <source>
        <dbReference type="SAM" id="MobiDB-lite"/>
    </source>
</evidence>
<feature type="compositionally biased region" description="Low complexity" evidence="2">
    <location>
        <begin position="819"/>
        <end position="838"/>
    </location>
</feature>
<sequence length="844" mass="94230">MFCVGQFYDSDLEVAFRKHLCYVRDTDGVELIKEVVVIDCYTQNRSLIHTRHNKTPYELVHNKKPDLTFLRVFGALYYPTNDSEDKFRARTKSGSRSTLCTPTNKDLEILFQPMFNEYLEPPRVDRPVSPAPAVLVFVNLAGVVVESTVIDENPFAPFDKDPFINIFSPEPTFAASSFEDASLANSTYVTQTLHHLIKWSKDHPIDNVIGNRSRPEGIDFKESFAPVACIEAIGFLTANAASKNMTIYQMNVKTAFINGELKEEMYVEKGVVELFFVMTDQLMDIFTKGLLRERFEFLLPRLDIMADINIPATDASAEQAHGISPPTRTNDQILSSSNWVPIGKSNCVASDDLRDALFVLYLTSAHLRDALYITPTNDNNPFVAIPSSDTVIEYVNTLGYLSTRRNLLVKLLDLKDQDIMCCRFYGVLFTAPTLTMLKRFGKSLFNPYKPLTDRKNLATASREKKKTTHLLIPSIRFTKLIIYYLKTKHNIHPRSGSPLHYSHDESILNTLRYAGKDGREIFGMPIPDALLTDEIKRALYYGKYQEHVVKYQQPLDAEHGNAVEGGATESSKATKVTKTKATKAIKLASDPKPKLARTQPPKDAPEKKQKLVQETPDEPLPAKRSKGGLRRTPMLAQASGPAESPSLDAELALTDNETESNDKVGPNLGVQDEGQARSNPNDDEGSQPQSSHVVHVGLNLKLIDLKATDTSHLQNSEQLDEEFTTNTYPNVQKNLKLPSKDPVILEEPTSSTRTLSSLQNLENELSFIDQFMEKQQEEELRKTNAEAKVQSMVSVLIHHDTSSVPPMTTPVIDLTTSQSGSTLPTSSATTSTVMTTTTIPPPPP</sequence>
<evidence type="ECO:0000256" key="1">
    <source>
        <dbReference type="SAM" id="Coils"/>
    </source>
</evidence>
<dbReference type="Pfam" id="PF07727">
    <property type="entry name" value="RVT_2"/>
    <property type="match status" value="1"/>
</dbReference>
<feature type="coiled-coil region" evidence="1">
    <location>
        <begin position="758"/>
        <end position="788"/>
    </location>
</feature>
<feature type="region of interest" description="Disordered" evidence="2">
    <location>
        <begin position="561"/>
        <end position="691"/>
    </location>
</feature>
<reference evidence="4" key="1">
    <citation type="journal article" date="2019" name="Sci. Rep.">
        <title>Draft genome of Tanacetum cinerariifolium, the natural source of mosquito coil.</title>
        <authorList>
            <person name="Yamashiro T."/>
            <person name="Shiraishi A."/>
            <person name="Satake H."/>
            <person name="Nakayama K."/>
        </authorList>
    </citation>
    <scope>NUCLEOTIDE SEQUENCE</scope>
</reference>
<accession>A0A6L2LBF0</accession>
<keyword evidence="1" id="KW-0175">Coiled coil</keyword>
<dbReference type="InterPro" id="IPR013103">
    <property type="entry name" value="RVT_2"/>
</dbReference>
<comment type="caution">
    <text evidence="4">The sequence shown here is derived from an EMBL/GenBank/DDBJ whole genome shotgun (WGS) entry which is preliminary data.</text>
</comment>
<proteinExistence type="predicted"/>
<feature type="region of interest" description="Disordered" evidence="2">
    <location>
        <begin position="816"/>
        <end position="844"/>
    </location>
</feature>
<evidence type="ECO:0000259" key="3">
    <source>
        <dbReference type="Pfam" id="PF07727"/>
    </source>
</evidence>
<name>A0A6L2LBF0_TANCI</name>
<dbReference type="EMBL" id="BKCJ010004006">
    <property type="protein sequence ID" value="GEU58460.1"/>
    <property type="molecule type" value="Genomic_DNA"/>
</dbReference>
<protein>
    <submittedName>
        <fullName evidence="4">Retrovirus-related Pol polyprotein from transposon TNT 1-94</fullName>
    </submittedName>
</protein>
<organism evidence="4">
    <name type="scientific">Tanacetum cinerariifolium</name>
    <name type="common">Dalmatian daisy</name>
    <name type="synonym">Chrysanthemum cinerariifolium</name>
    <dbReference type="NCBI Taxonomy" id="118510"/>
    <lineage>
        <taxon>Eukaryota</taxon>
        <taxon>Viridiplantae</taxon>
        <taxon>Streptophyta</taxon>
        <taxon>Embryophyta</taxon>
        <taxon>Tracheophyta</taxon>
        <taxon>Spermatophyta</taxon>
        <taxon>Magnoliopsida</taxon>
        <taxon>eudicotyledons</taxon>
        <taxon>Gunneridae</taxon>
        <taxon>Pentapetalae</taxon>
        <taxon>asterids</taxon>
        <taxon>campanulids</taxon>
        <taxon>Asterales</taxon>
        <taxon>Asteraceae</taxon>
        <taxon>Asteroideae</taxon>
        <taxon>Anthemideae</taxon>
        <taxon>Anthemidinae</taxon>
        <taxon>Tanacetum</taxon>
    </lineage>
</organism>